<evidence type="ECO:0000256" key="3">
    <source>
        <dbReference type="ARBA" id="ARBA00022801"/>
    </source>
</evidence>
<evidence type="ECO:0000313" key="5">
    <source>
        <dbReference type="EMBL" id="CUR52489.1"/>
    </source>
</evidence>
<feature type="binding site" evidence="4">
    <location>
        <position position="152"/>
    </location>
    <ligand>
        <name>a divalent metal cation</name>
        <dbReference type="ChEBI" id="CHEBI:60240"/>
        <label>2</label>
    </ligand>
</feature>
<feature type="binding site" evidence="4">
    <location>
        <position position="10"/>
    </location>
    <ligand>
        <name>a divalent metal cation</name>
        <dbReference type="ChEBI" id="CHEBI:60240"/>
        <label>1</label>
    </ligand>
</feature>
<evidence type="ECO:0000256" key="1">
    <source>
        <dbReference type="ARBA" id="ARBA00009275"/>
    </source>
</evidence>
<gene>
    <name evidence="5" type="ORF">NDEV_1727</name>
</gene>
<dbReference type="InterPro" id="IPR018228">
    <property type="entry name" value="DNase_TatD-rel_CS"/>
</dbReference>
<comment type="similarity">
    <text evidence="1">Belongs to the metallo-dependent hydrolases superfamily. TatD-type hydrolase family.</text>
</comment>
<name>A0A128A555_9ARCH</name>
<dbReference type="EMBL" id="LN890280">
    <property type="protein sequence ID" value="CUR52489.1"/>
    <property type="molecule type" value="Genomic_DNA"/>
</dbReference>
<dbReference type="PANTHER" id="PTHR46317">
    <property type="entry name" value="HYDROLASE OF PHP SUPERFAMILY-RELATED PROTEIN"/>
    <property type="match status" value="1"/>
</dbReference>
<protein>
    <submittedName>
        <fullName evidence="5">Hydrolase, TatD family</fullName>
    </submittedName>
</protein>
<dbReference type="GO" id="GO:0046872">
    <property type="term" value="F:metal ion binding"/>
    <property type="evidence" value="ECO:0007669"/>
    <property type="project" value="UniProtKB-KW"/>
</dbReference>
<dbReference type="PIRSF" id="PIRSF005902">
    <property type="entry name" value="DNase_TatD"/>
    <property type="match status" value="1"/>
</dbReference>
<dbReference type="GO" id="GO:0016788">
    <property type="term" value="F:hydrolase activity, acting on ester bonds"/>
    <property type="evidence" value="ECO:0007669"/>
    <property type="project" value="InterPro"/>
</dbReference>
<feature type="binding site" evidence="4">
    <location>
        <position position="91"/>
    </location>
    <ligand>
        <name>a divalent metal cation</name>
        <dbReference type="ChEBI" id="CHEBI:60240"/>
        <label>1</label>
    </ligand>
</feature>
<sequence>MAWLTDAHIHLSDNEYSGDMEYILTAMDKMKIKACCVSMDNSSSKSTLDLSQRSSLVLPFIGIHPEKADDDLNAMVDLITQNSSKLSGIGEIGLDKTYVSDEAGFSRQVLVFQELLSLAEKLDKPVSIHSRKTLDEIFSILPSYSIKGVLLHWFSGSKKQLQKAMELNCFVSYGPAMIYAGDKQVLLSETRMDKILLETDGPVKFSRCFGLKTAQITFLPSVLFCAANILRKSYDEMLLIAENNVDSYLGV</sequence>
<evidence type="ECO:0000313" key="6">
    <source>
        <dbReference type="Proteomes" id="UP000196239"/>
    </source>
</evidence>
<dbReference type="CDD" id="cd01310">
    <property type="entry name" value="TatD_DNAse"/>
    <property type="match status" value="1"/>
</dbReference>
<feature type="binding site" evidence="4">
    <location>
        <position position="8"/>
    </location>
    <ligand>
        <name>a divalent metal cation</name>
        <dbReference type="ChEBI" id="CHEBI:60240"/>
        <label>1</label>
    </ligand>
</feature>
<feature type="binding site" evidence="4">
    <location>
        <position position="200"/>
    </location>
    <ligand>
        <name>a divalent metal cation</name>
        <dbReference type="ChEBI" id="CHEBI:60240"/>
        <label>1</label>
    </ligand>
</feature>
<keyword evidence="3 5" id="KW-0378">Hydrolase</keyword>
<dbReference type="Proteomes" id="UP000196239">
    <property type="component" value="Chromosome 1"/>
</dbReference>
<dbReference type="InterPro" id="IPR001130">
    <property type="entry name" value="TatD-like"/>
</dbReference>
<proteinExistence type="inferred from homology"/>
<dbReference type="KEGG" id="ndv:NDEV_1727"/>
<dbReference type="AlphaFoldDB" id="A0A128A555"/>
<organism evidence="5 6">
    <name type="scientific">Nitrosotalea devaniterrae</name>
    <dbReference type="NCBI Taxonomy" id="1078905"/>
    <lineage>
        <taxon>Archaea</taxon>
        <taxon>Nitrososphaerota</taxon>
        <taxon>Nitrososphaeria</taxon>
        <taxon>Nitrosotaleales</taxon>
        <taxon>Nitrosotaleaceae</taxon>
        <taxon>Nitrosotalea</taxon>
    </lineage>
</organism>
<dbReference type="PROSITE" id="PS01090">
    <property type="entry name" value="TATD_2"/>
    <property type="match status" value="1"/>
</dbReference>
<dbReference type="PANTHER" id="PTHR46317:SF1">
    <property type="entry name" value="HYDROLASE, TATD FAMILY"/>
    <property type="match status" value="1"/>
</dbReference>
<keyword evidence="2 4" id="KW-0479">Metal-binding</keyword>
<reference evidence="6" key="1">
    <citation type="submission" date="2015-10" db="EMBL/GenBank/DDBJ databases">
        <authorList>
            <person name="Lehtovirta-Morley L.E."/>
            <person name="Vieille C."/>
        </authorList>
    </citation>
    <scope>NUCLEOTIDE SEQUENCE [LARGE SCALE GENOMIC DNA]</scope>
</reference>
<accession>A0A128A555</accession>
<dbReference type="Pfam" id="PF01026">
    <property type="entry name" value="TatD_DNase"/>
    <property type="match status" value="1"/>
</dbReference>
<dbReference type="SUPFAM" id="SSF51556">
    <property type="entry name" value="Metallo-dependent hydrolases"/>
    <property type="match status" value="1"/>
</dbReference>
<evidence type="ECO:0000256" key="2">
    <source>
        <dbReference type="ARBA" id="ARBA00022723"/>
    </source>
</evidence>
<dbReference type="Gene3D" id="3.20.20.140">
    <property type="entry name" value="Metal-dependent hydrolases"/>
    <property type="match status" value="1"/>
</dbReference>
<feature type="binding site" evidence="4">
    <location>
        <position position="129"/>
    </location>
    <ligand>
        <name>a divalent metal cation</name>
        <dbReference type="ChEBI" id="CHEBI:60240"/>
        <label>2</label>
    </ligand>
</feature>
<dbReference type="InterPro" id="IPR032466">
    <property type="entry name" value="Metal_Hydrolase"/>
</dbReference>
<keyword evidence="6" id="KW-1185">Reference proteome</keyword>
<evidence type="ECO:0000256" key="4">
    <source>
        <dbReference type="PIRSR" id="PIRSR005902-1"/>
    </source>
</evidence>